<dbReference type="InterPro" id="IPR045336">
    <property type="entry name" value="MmgE_PrpD_N"/>
</dbReference>
<dbReference type="Proteomes" id="UP000184096">
    <property type="component" value="Chromosome I"/>
</dbReference>
<gene>
    <name evidence="5" type="ORF">SAMN05444170_4857</name>
</gene>
<dbReference type="Gene3D" id="3.30.1330.120">
    <property type="entry name" value="2-methylcitrate dehydratase PrpD"/>
    <property type="match status" value="1"/>
</dbReference>
<proteinExistence type="inferred from homology"/>
<dbReference type="InterPro" id="IPR042183">
    <property type="entry name" value="MmgE/PrpD_sf_1"/>
</dbReference>
<dbReference type="AlphaFoldDB" id="A0A1M7UFB4"/>
<evidence type="ECO:0000313" key="6">
    <source>
        <dbReference type="Proteomes" id="UP000184096"/>
    </source>
</evidence>
<dbReference type="InterPro" id="IPR036148">
    <property type="entry name" value="MmgE/PrpD_sf"/>
</dbReference>
<dbReference type="InterPro" id="IPR006311">
    <property type="entry name" value="TAT_signal"/>
</dbReference>
<dbReference type="InterPro" id="IPR005656">
    <property type="entry name" value="MmgE_PrpD"/>
</dbReference>
<dbReference type="Pfam" id="PF19305">
    <property type="entry name" value="MmgE_PrpD_C"/>
    <property type="match status" value="1"/>
</dbReference>
<keyword evidence="2" id="KW-0732">Signal</keyword>
<dbReference type="PROSITE" id="PS51318">
    <property type="entry name" value="TAT"/>
    <property type="match status" value="1"/>
</dbReference>
<feature type="domain" description="MmgE/PrpD N-terminal" evidence="3">
    <location>
        <begin position="49"/>
        <end position="288"/>
    </location>
</feature>
<sequence>MKLTRRRVLHLGAGATALPFAVTMPAILASQHAEAATIPAANGAPPLARRLADYALGLRYEDLDSATIERVRIHLIDSLGCGIAALNEGAVRICREIALPVSGPSTVIGTASRTTAELAAFANGAAIRYLDFNDTYAGKTFAVHPSDNIAPCLAVAEVEHASAQELITVIVIGYEVNCRLTDAFDISARGWDPPIFGLPAVALATGRLMKLTGEQLTHAVGLAINDHIPLGLTRAGDLSEWKGVAVAEAGRNAVFATRLARAGLTGPAPIFEGKAGLFQQVTGAADIDVASFGGRDKPFRMNDCILKPYPAVIYTQTAIVAAIEAAKEIGALDQITGIDVATTRSGYQRTGSEPEKWDPKTRETADHSLPYMIARAMLDGDITPESFAEAKFRDPKILAFMQKIKVTEDPALTARTGGAVPTRITATLASGKTITREVDHAPGFAARPMTRADVERKFRGNVGAHWPKAQTEANLKSLWAIDQASDIGALLGNLAVA</sequence>
<dbReference type="SUPFAM" id="SSF103378">
    <property type="entry name" value="2-methylcitrate dehydratase PrpD"/>
    <property type="match status" value="1"/>
</dbReference>
<feature type="signal peptide" evidence="2">
    <location>
        <begin position="1"/>
        <end position="35"/>
    </location>
</feature>
<accession>A0A1M7UFB4</accession>
<dbReference type="PANTHER" id="PTHR16943:SF8">
    <property type="entry name" value="2-METHYLCITRATE DEHYDRATASE"/>
    <property type="match status" value="1"/>
</dbReference>
<protein>
    <submittedName>
        <fullName evidence="5">2-methylcitrate dehydratase</fullName>
    </submittedName>
</protein>
<reference evidence="6" key="1">
    <citation type="submission" date="2016-11" db="EMBL/GenBank/DDBJ databases">
        <authorList>
            <person name="Varghese N."/>
            <person name="Submissions S."/>
        </authorList>
    </citation>
    <scope>NUCLEOTIDE SEQUENCE [LARGE SCALE GENOMIC DNA]</scope>
    <source>
        <strain evidence="6">GAS401</strain>
    </source>
</reference>
<keyword evidence="6" id="KW-1185">Reference proteome</keyword>
<feature type="chain" id="PRO_5012071075" evidence="2">
    <location>
        <begin position="36"/>
        <end position="497"/>
    </location>
</feature>
<organism evidence="5 6">
    <name type="scientific">Bradyrhizobium erythrophlei</name>
    <dbReference type="NCBI Taxonomy" id="1437360"/>
    <lineage>
        <taxon>Bacteria</taxon>
        <taxon>Pseudomonadati</taxon>
        <taxon>Pseudomonadota</taxon>
        <taxon>Alphaproteobacteria</taxon>
        <taxon>Hyphomicrobiales</taxon>
        <taxon>Nitrobacteraceae</taxon>
        <taxon>Bradyrhizobium</taxon>
    </lineage>
</organism>
<dbReference type="PANTHER" id="PTHR16943">
    <property type="entry name" value="2-METHYLCITRATE DEHYDRATASE-RELATED"/>
    <property type="match status" value="1"/>
</dbReference>
<dbReference type="GO" id="GO:0016829">
    <property type="term" value="F:lyase activity"/>
    <property type="evidence" value="ECO:0007669"/>
    <property type="project" value="InterPro"/>
</dbReference>
<dbReference type="InterPro" id="IPR042188">
    <property type="entry name" value="MmgE/PrpD_sf_2"/>
</dbReference>
<dbReference type="InterPro" id="IPR045337">
    <property type="entry name" value="MmgE_PrpD_C"/>
</dbReference>
<dbReference type="Gene3D" id="1.10.4100.10">
    <property type="entry name" value="2-methylcitrate dehydratase PrpD"/>
    <property type="match status" value="1"/>
</dbReference>
<comment type="similarity">
    <text evidence="1">Belongs to the PrpD family.</text>
</comment>
<evidence type="ECO:0000259" key="3">
    <source>
        <dbReference type="Pfam" id="PF03972"/>
    </source>
</evidence>
<dbReference type="Pfam" id="PF03972">
    <property type="entry name" value="MmgE_PrpD_N"/>
    <property type="match status" value="1"/>
</dbReference>
<feature type="domain" description="MmgE/PrpD C-terminal" evidence="4">
    <location>
        <begin position="309"/>
        <end position="479"/>
    </location>
</feature>
<evidence type="ECO:0000259" key="4">
    <source>
        <dbReference type="Pfam" id="PF19305"/>
    </source>
</evidence>
<dbReference type="EMBL" id="LT670849">
    <property type="protein sequence ID" value="SHN81678.1"/>
    <property type="molecule type" value="Genomic_DNA"/>
</dbReference>
<dbReference type="RefSeq" id="WP_072821664.1">
    <property type="nucleotide sequence ID" value="NZ_LT670849.1"/>
</dbReference>
<evidence type="ECO:0000256" key="1">
    <source>
        <dbReference type="ARBA" id="ARBA00006174"/>
    </source>
</evidence>
<evidence type="ECO:0000313" key="5">
    <source>
        <dbReference type="EMBL" id="SHN81678.1"/>
    </source>
</evidence>
<name>A0A1M7UFB4_9BRAD</name>
<evidence type="ECO:0000256" key="2">
    <source>
        <dbReference type="SAM" id="SignalP"/>
    </source>
</evidence>
<dbReference type="OrthoDB" id="9797528at2"/>